<keyword evidence="2" id="KW-1185">Reference proteome</keyword>
<accession>A0ACC5VTK2</accession>
<reference evidence="1" key="1">
    <citation type="submission" date="2020-06" db="EMBL/GenBank/DDBJ databases">
        <title>Whole Genome Sequence of Halomonas aquamarina MB598.</title>
        <authorList>
            <person name="Pervaiz M."/>
            <person name="Fariq A."/>
            <person name="Yasmin A."/>
            <person name="Welch M."/>
        </authorList>
    </citation>
    <scope>NUCLEOTIDE SEQUENCE</scope>
    <source>
        <strain evidence="1">MB598</strain>
    </source>
</reference>
<sequence>MSTEALTLTDVTVDLGRQRILDGIRLDVAPGSFTCLLGPSGCGKTTLLRAIAGFTPLRGGEIRLGSRTLTHLPPEKRETAMVFQSYALWPHMSVAENLGYPLKLRGVARAERARKVAKTLERLELAGFEERAVTELSGGQRQRIALGRALIIDPPLLLLDEPLSNLDAAIRRSLRSELRRLQKSLGITTIMVTHDQEEALQMADQIVLMRSGKMVQVAAPQALYEQPADLGAARFLGVDNTVTRHAQDPVVASQAVTFGFRTRDARINEPVRPAALTRKGRVIECVYTGDGYHVSIDTVDAELFATSATSVAPGTFAVLQVPESALIPFGPDDRHLPPLDRHEDIA</sequence>
<gene>
    <name evidence="1" type="ORF">HW452_05555</name>
</gene>
<comment type="caution">
    <text evidence="1">The sequence shown here is derived from an EMBL/GenBank/DDBJ whole genome shotgun (WGS) entry which is preliminary data.</text>
</comment>
<evidence type="ECO:0000313" key="1">
    <source>
        <dbReference type="EMBL" id="MBZ5486987.1"/>
    </source>
</evidence>
<evidence type="ECO:0000313" key="2">
    <source>
        <dbReference type="Proteomes" id="UP001319846"/>
    </source>
</evidence>
<protein>
    <submittedName>
        <fullName evidence="1">ABC transporter ATP-binding protein</fullName>
    </submittedName>
</protein>
<dbReference type="Proteomes" id="UP001319846">
    <property type="component" value="Unassembled WGS sequence"/>
</dbReference>
<dbReference type="EMBL" id="JABYQT010000003">
    <property type="protein sequence ID" value="MBZ5486987.1"/>
    <property type="molecule type" value="Genomic_DNA"/>
</dbReference>
<proteinExistence type="predicted"/>
<keyword evidence="1" id="KW-0547">Nucleotide-binding</keyword>
<organism evidence="1 2">
    <name type="scientific">Vreelandella aquamarina</name>
    <dbReference type="NCBI Taxonomy" id="77097"/>
    <lineage>
        <taxon>Bacteria</taxon>
        <taxon>Pseudomonadati</taxon>
        <taxon>Pseudomonadota</taxon>
        <taxon>Gammaproteobacteria</taxon>
        <taxon>Oceanospirillales</taxon>
        <taxon>Halomonadaceae</taxon>
        <taxon>Vreelandella</taxon>
    </lineage>
</organism>
<name>A0ACC5VTK2_9GAMM</name>
<keyword evidence="1" id="KW-0067">ATP-binding</keyword>